<keyword evidence="2 10" id="KW-0812">Transmembrane</keyword>
<comment type="subcellular location">
    <subcellularLocation>
        <location evidence="1">Endoplasmic reticulum membrane</location>
        <topology evidence="1">Single-pass type I membrane protein</topology>
    </subcellularLocation>
</comment>
<dbReference type="EMBL" id="CAFZ01000056">
    <property type="protein sequence ID" value="CCA69476.1"/>
    <property type="molecule type" value="Genomic_DNA"/>
</dbReference>
<keyword evidence="13" id="KW-1185">Reference proteome</keyword>
<sequence length="250" mass="27970">MHFRTFLAQAFTLSLFALRVSARSELDEVDVTEQKVVEPVLSVSAAFPSDNALSRIVNGQQNMIEVLMDNHTPNEVVLRSIYGSFLNPKTGAFLRNLTEQTFELPVDAGRGMKIPYRFHSEFKTMEARFQVTVTYEQEKVSDKKVAFDGLVTIVEPPFSIFDWKLLSTWGFVFGLLGVASYFAYINFFPAPKKKTKAKVAAPTGPVDTPVTPGSGVYSEEWIPAHHIKKGKGKKDALSSGDESDARRRKR</sequence>
<evidence type="ECO:0000256" key="3">
    <source>
        <dbReference type="ARBA" id="ARBA00022729"/>
    </source>
</evidence>
<evidence type="ECO:0000256" key="2">
    <source>
        <dbReference type="ARBA" id="ARBA00022692"/>
    </source>
</evidence>
<evidence type="ECO:0000256" key="1">
    <source>
        <dbReference type="ARBA" id="ARBA00004115"/>
    </source>
</evidence>
<feature type="transmembrane region" description="Helical" evidence="10">
    <location>
        <begin position="166"/>
        <end position="188"/>
    </location>
</feature>
<dbReference type="PANTHER" id="PTHR12924">
    <property type="entry name" value="TRANSLOCON-ASSOCIATED PROTEIN, ALPHA SUBUNIT"/>
    <property type="match status" value="1"/>
</dbReference>
<organism evidence="12 13">
    <name type="scientific">Serendipita indica (strain DSM 11827)</name>
    <name type="common">Root endophyte fungus</name>
    <name type="synonym">Piriformospora indica</name>
    <dbReference type="NCBI Taxonomy" id="1109443"/>
    <lineage>
        <taxon>Eukaryota</taxon>
        <taxon>Fungi</taxon>
        <taxon>Dikarya</taxon>
        <taxon>Basidiomycota</taxon>
        <taxon>Agaricomycotina</taxon>
        <taxon>Agaricomycetes</taxon>
        <taxon>Sebacinales</taxon>
        <taxon>Serendipitaceae</taxon>
        <taxon>Serendipita</taxon>
    </lineage>
</organism>
<evidence type="ECO:0000256" key="11">
    <source>
        <dbReference type="SAM" id="SignalP"/>
    </source>
</evidence>
<evidence type="ECO:0008006" key="14">
    <source>
        <dbReference type="Google" id="ProtNLM"/>
    </source>
</evidence>
<dbReference type="AlphaFoldDB" id="G4TDV3"/>
<comment type="similarity">
    <text evidence="8">Belongs to the IRC22 family.</text>
</comment>
<dbReference type="PANTHER" id="PTHR12924:SF0">
    <property type="entry name" value="TRANSLOCON-ASSOCIATED PROTEIN SUBUNIT ALPHA"/>
    <property type="match status" value="1"/>
</dbReference>
<gene>
    <name evidence="12" type="ORF">PIIN_03376</name>
</gene>
<proteinExistence type="inferred from homology"/>
<keyword evidence="6 10" id="KW-0472">Membrane</keyword>
<feature type="chain" id="PRO_5003469021" description="Translocon-associated protein subunit alpha" evidence="11">
    <location>
        <begin position="23"/>
        <end position="250"/>
    </location>
</feature>
<evidence type="ECO:0000256" key="5">
    <source>
        <dbReference type="ARBA" id="ARBA00022989"/>
    </source>
</evidence>
<dbReference type="GO" id="GO:0005789">
    <property type="term" value="C:endoplasmic reticulum membrane"/>
    <property type="evidence" value="ECO:0007669"/>
    <property type="project" value="UniProtKB-SubCell"/>
</dbReference>
<dbReference type="InParanoid" id="G4TDV3"/>
<comment type="function">
    <text evidence="7">Is probably involved in a pathway contributing to genomic integrity.</text>
</comment>
<reference evidence="12 13" key="1">
    <citation type="journal article" date="2011" name="PLoS Pathog.">
        <title>Endophytic Life Strategies Decoded by Genome and Transcriptome Analyses of the Mutualistic Root Symbiont Piriformospora indica.</title>
        <authorList>
            <person name="Zuccaro A."/>
            <person name="Lahrmann U."/>
            <person name="Guldener U."/>
            <person name="Langen G."/>
            <person name="Pfiffi S."/>
            <person name="Biedenkopf D."/>
            <person name="Wong P."/>
            <person name="Samans B."/>
            <person name="Grimm C."/>
            <person name="Basiewicz M."/>
            <person name="Murat C."/>
            <person name="Martin F."/>
            <person name="Kogel K.H."/>
        </authorList>
    </citation>
    <scope>NUCLEOTIDE SEQUENCE [LARGE SCALE GENOMIC DNA]</scope>
    <source>
        <strain evidence="12 13">DSM 11827</strain>
    </source>
</reference>
<name>G4TDV3_SERID</name>
<evidence type="ECO:0000256" key="10">
    <source>
        <dbReference type="SAM" id="Phobius"/>
    </source>
</evidence>
<feature type="signal peptide" evidence="11">
    <location>
        <begin position="1"/>
        <end position="22"/>
    </location>
</feature>
<dbReference type="OMA" id="YQEEWIP"/>
<evidence type="ECO:0000313" key="12">
    <source>
        <dbReference type="EMBL" id="CCA69476.1"/>
    </source>
</evidence>
<keyword evidence="3 11" id="KW-0732">Signal</keyword>
<dbReference type="OrthoDB" id="1926781at2759"/>
<evidence type="ECO:0000256" key="4">
    <source>
        <dbReference type="ARBA" id="ARBA00022824"/>
    </source>
</evidence>
<evidence type="ECO:0000313" key="13">
    <source>
        <dbReference type="Proteomes" id="UP000007148"/>
    </source>
</evidence>
<evidence type="ECO:0000256" key="8">
    <source>
        <dbReference type="ARBA" id="ARBA00038311"/>
    </source>
</evidence>
<keyword evidence="4" id="KW-0256">Endoplasmic reticulum</keyword>
<protein>
    <recommendedName>
        <fullName evidence="14">Translocon-associated protein subunit alpha</fullName>
    </recommendedName>
</protein>
<evidence type="ECO:0000256" key="7">
    <source>
        <dbReference type="ARBA" id="ARBA00037565"/>
    </source>
</evidence>
<comment type="caution">
    <text evidence="12">The sequence shown here is derived from an EMBL/GenBank/DDBJ whole genome shotgun (WGS) entry which is preliminary data.</text>
</comment>
<dbReference type="InterPro" id="IPR005595">
    <property type="entry name" value="TRAP_alpha"/>
</dbReference>
<dbReference type="Proteomes" id="UP000007148">
    <property type="component" value="Unassembled WGS sequence"/>
</dbReference>
<dbReference type="eggNOG" id="ENOG502S7BF">
    <property type="taxonomic scope" value="Eukaryota"/>
</dbReference>
<evidence type="ECO:0000256" key="6">
    <source>
        <dbReference type="ARBA" id="ARBA00023136"/>
    </source>
</evidence>
<dbReference type="Pfam" id="PF03896">
    <property type="entry name" value="TRAP_alpha"/>
    <property type="match status" value="1"/>
</dbReference>
<keyword evidence="5 10" id="KW-1133">Transmembrane helix</keyword>
<accession>G4TDV3</accession>
<dbReference type="HOGENOM" id="CLU_068820_1_0_1"/>
<feature type="region of interest" description="Disordered" evidence="9">
    <location>
        <begin position="225"/>
        <end position="250"/>
    </location>
</feature>
<evidence type="ECO:0000256" key="9">
    <source>
        <dbReference type="SAM" id="MobiDB-lite"/>
    </source>
</evidence>